<keyword evidence="4 11" id="KW-0138">CF(0)</keyword>
<dbReference type="Proteomes" id="UP000185612">
    <property type="component" value="Unassembled WGS sequence"/>
</dbReference>
<gene>
    <name evidence="11" type="primary">atpB</name>
    <name evidence="13" type="ORF">BSZ40_06310</name>
</gene>
<dbReference type="PRINTS" id="PR00123">
    <property type="entry name" value="ATPASEA"/>
</dbReference>
<evidence type="ECO:0000313" key="14">
    <source>
        <dbReference type="Proteomes" id="UP000185612"/>
    </source>
</evidence>
<evidence type="ECO:0000256" key="8">
    <source>
        <dbReference type="ARBA" id="ARBA00023065"/>
    </source>
</evidence>
<name>A0A1Q5PWE0_9ACTO</name>
<dbReference type="InterPro" id="IPR035908">
    <property type="entry name" value="F0_ATP_A_sf"/>
</dbReference>
<reference evidence="14" key="1">
    <citation type="submission" date="2016-12" db="EMBL/GenBank/DDBJ databases">
        <authorList>
            <person name="Meng X."/>
        </authorList>
    </citation>
    <scope>NUCLEOTIDE SEQUENCE [LARGE SCALE GENOMIC DNA]</scope>
    <source>
        <strain evidence="14">DSM 20732</strain>
    </source>
</reference>
<proteinExistence type="inferred from homology"/>
<dbReference type="GO" id="GO:0045259">
    <property type="term" value="C:proton-transporting ATP synthase complex"/>
    <property type="evidence" value="ECO:0007669"/>
    <property type="project" value="UniProtKB-KW"/>
</dbReference>
<dbReference type="Pfam" id="PF00119">
    <property type="entry name" value="ATP-synt_A"/>
    <property type="match status" value="1"/>
</dbReference>
<evidence type="ECO:0000256" key="5">
    <source>
        <dbReference type="ARBA" id="ARBA00022692"/>
    </source>
</evidence>
<evidence type="ECO:0000256" key="9">
    <source>
        <dbReference type="ARBA" id="ARBA00023136"/>
    </source>
</evidence>
<keyword evidence="5 11" id="KW-0812">Transmembrane</keyword>
<sequence length="277" mass="30299">MGDQLFTAATQRVLVALSNSSDDGGFPGIDFEHEFFPEPIAFAGTIFEFNRLVLVRMIAALAVAAIFVVAARRAKMVPGRGQSLVELLLEFVRKGIAEEILGPRARKYTPVLTIIFVGVFAMNITGIIPGLNIAASSVVAVPLVFALFAYFTFIIAGMRERGGLAFFREQLFVPGIPWPIYFILTPIELLSTFVIRPVTLTMRLLANMMVGHLILVLAFTGTHYLFFEAAGAVKAAGTLTFGVGIIFLLFETFVAALQAYIFTLLTSVYINLSVEHH</sequence>
<dbReference type="STRING" id="52770.BSZ40_06310"/>
<evidence type="ECO:0000256" key="3">
    <source>
        <dbReference type="ARBA" id="ARBA00022448"/>
    </source>
</evidence>
<dbReference type="GO" id="GO:0005886">
    <property type="term" value="C:plasma membrane"/>
    <property type="evidence" value="ECO:0007669"/>
    <property type="project" value="UniProtKB-SubCell"/>
</dbReference>
<accession>A0A1Q5PWE0</accession>
<dbReference type="CDD" id="cd00310">
    <property type="entry name" value="ATP-synt_Fo_a_6"/>
    <property type="match status" value="1"/>
</dbReference>
<dbReference type="PANTHER" id="PTHR11410">
    <property type="entry name" value="ATP SYNTHASE SUBUNIT A"/>
    <property type="match status" value="1"/>
</dbReference>
<keyword evidence="10 11" id="KW-0066">ATP synthesis</keyword>
<dbReference type="NCBIfam" id="TIGR01131">
    <property type="entry name" value="ATP_synt_6_or_A"/>
    <property type="match status" value="1"/>
</dbReference>
<comment type="caution">
    <text evidence="13">The sequence shown here is derived from an EMBL/GenBank/DDBJ whole genome shotgun (WGS) entry which is preliminary data.</text>
</comment>
<evidence type="ECO:0000256" key="10">
    <source>
        <dbReference type="ARBA" id="ARBA00023310"/>
    </source>
</evidence>
<evidence type="ECO:0000256" key="2">
    <source>
        <dbReference type="ARBA" id="ARBA00006810"/>
    </source>
</evidence>
<dbReference type="EMBL" id="MQVS01000005">
    <property type="protein sequence ID" value="OKL51759.1"/>
    <property type="molecule type" value="Genomic_DNA"/>
</dbReference>
<keyword evidence="6 11" id="KW-0375">Hydrogen ion transport</keyword>
<dbReference type="InterPro" id="IPR045083">
    <property type="entry name" value="ATP_synth_F0_asu_bact/mt"/>
</dbReference>
<dbReference type="OrthoDB" id="9809130at2"/>
<keyword evidence="3 11" id="KW-0813">Transport</keyword>
<dbReference type="AlphaFoldDB" id="A0A1Q5PWE0"/>
<dbReference type="InterPro" id="IPR000568">
    <property type="entry name" value="ATP_synth_F0_asu"/>
</dbReference>
<evidence type="ECO:0000256" key="4">
    <source>
        <dbReference type="ARBA" id="ARBA00022547"/>
    </source>
</evidence>
<feature type="transmembrane region" description="Helical" evidence="11">
    <location>
        <begin position="204"/>
        <end position="227"/>
    </location>
</feature>
<feature type="transmembrane region" description="Helical" evidence="11">
    <location>
        <begin position="239"/>
        <end position="262"/>
    </location>
</feature>
<dbReference type="HAMAP" id="MF_01393">
    <property type="entry name" value="ATP_synth_a_bact"/>
    <property type="match status" value="1"/>
</dbReference>
<dbReference type="RefSeq" id="WP_073824354.1">
    <property type="nucleotide sequence ID" value="NZ_JAUNKL010000032.1"/>
</dbReference>
<comment type="function">
    <text evidence="11 12">Key component of the proton channel; it plays a direct role in the translocation of protons across the membrane.</text>
</comment>
<keyword evidence="9 11" id="KW-0472">Membrane</keyword>
<feature type="transmembrane region" description="Helical" evidence="11">
    <location>
        <begin position="108"/>
        <end position="128"/>
    </location>
</feature>
<evidence type="ECO:0000256" key="11">
    <source>
        <dbReference type="HAMAP-Rule" id="MF_01393"/>
    </source>
</evidence>
<keyword evidence="7 11" id="KW-1133">Transmembrane helix</keyword>
<comment type="similarity">
    <text evidence="2 11 12">Belongs to the ATPase A chain family.</text>
</comment>
<evidence type="ECO:0000256" key="6">
    <source>
        <dbReference type="ARBA" id="ARBA00022781"/>
    </source>
</evidence>
<evidence type="ECO:0000256" key="12">
    <source>
        <dbReference type="RuleBase" id="RU000483"/>
    </source>
</evidence>
<feature type="transmembrane region" description="Helical" evidence="11">
    <location>
        <begin position="53"/>
        <end position="71"/>
    </location>
</feature>
<evidence type="ECO:0000313" key="13">
    <source>
        <dbReference type="EMBL" id="OKL51759.1"/>
    </source>
</evidence>
<feature type="transmembrane region" description="Helical" evidence="11">
    <location>
        <begin position="134"/>
        <end position="157"/>
    </location>
</feature>
<dbReference type="SUPFAM" id="SSF81336">
    <property type="entry name" value="F1F0 ATP synthase subunit A"/>
    <property type="match status" value="1"/>
</dbReference>
<evidence type="ECO:0000256" key="1">
    <source>
        <dbReference type="ARBA" id="ARBA00004141"/>
    </source>
</evidence>
<feature type="transmembrane region" description="Helical" evidence="11">
    <location>
        <begin position="178"/>
        <end position="198"/>
    </location>
</feature>
<comment type="subcellular location">
    <subcellularLocation>
        <location evidence="11 12">Cell membrane</location>
        <topology evidence="11 12">Multi-pass membrane protein</topology>
    </subcellularLocation>
    <subcellularLocation>
        <location evidence="1">Membrane</location>
        <topology evidence="1">Multi-pass membrane protein</topology>
    </subcellularLocation>
</comment>
<protein>
    <recommendedName>
        <fullName evidence="11 12">ATP synthase subunit a</fullName>
    </recommendedName>
    <alternativeName>
        <fullName evidence="11">ATP synthase F0 sector subunit a</fullName>
    </alternativeName>
    <alternativeName>
        <fullName evidence="11">F-ATPase subunit 6</fullName>
    </alternativeName>
</protein>
<evidence type="ECO:0000256" key="7">
    <source>
        <dbReference type="ARBA" id="ARBA00022989"/>
    </source>
</evidence>
<dbReference type="PANTHER" id="PTHR11410:SF0">
    <property type="entry name" value="ATP SYNTHASE SUBUNIT A"/>
    <property type="match status" value="1"/>
</dbReference>
<dbReference type="GO" id="GO:0046933">
    <property type="term" value="F:proton-transporting ATP synthase activity, rotational mechanism"/>
    <property type="evidence" value="ECO:0007669"/>
    <property type="project" value="UniProtKB-UniRule"/>
</dbReference>
<keyword evidence="14" id="KW-1185">Reference proteome</keyword>
<dbReference type="Gene3D" id="1.20.120.220">
    <property type="entry name" value="ATP synthase, F0 complex, subunit A"/>
    <property type="match status" value="1"/>
</dbReference>
<keyword evidence="8 11" id="KW-0406">Ion transport</keyword>
<dbReference type="FunCoup" id="A0A1Q5PWE0">
    <property type="interactions" value="83"/>
</dbReference>
<keyword evidence="11" id="KW-1003">Cell membrane</keyword>
<organism evidence="13 14">
    <name type="scientific">Buchananella hordeovulneris</name>
    <dbReference type="NCBI Taxonomy" id="52770"/>
    <lineage>
        <taxon>Bacteria</taxon>
        <taxon>Bacillati</taxon>
        <taxon>Actinomycetota</taxon>
        <taxon>Actinomycetes</taxon>
        <taxon>Actinomycetales</taxon>
        <taxon>Actinomycetaceae</taxon>
        <taxon>Buchananella</taxon>
    </lineage>
</organism>